<dbReference type="GO" id="GO:0047617">
    <property type="term" value="F:fatty acyl-CoA hydrolase activity"/>
    <property type="evidence" value="ECO:0007669"/>
    <property type="project" value="InterPro"/>
</dbReference>
<comment type="caution">
    <text evidence="3">The sequence shown here is derived from an EMBL/GenBank/DDBJ whole genome shotgun (WGS) entry which is preliminary data.</text>
</comment>
<protein>
    <recommendedName>
        <fullName evidence="2">Acyl-CoA thioesterase-like C-terminal domain-containing protein</fullName>
    </recommendedName>
</protein>
<dbReference type="Proteomes" id="UP000298663">
    <property type="component" value="Unassembled WGS sequence"/>
</dbReference>
<evidence type="ECO:0000313" key="3">
    <source>
        <dbReference type="EMBL" id="TKR58307.1"/>
    </source>
</evidence>
<gene>
    <name evidence="3" type="ORF">L596_029769</name>
</gene>
<reference evidence="3 4" key="2">
    <citation type="journal article" date="2019" name="G3 (Bethesda)">
        <title>Hybrid Assembly of the Genome of the Entomopathogenic Nematode Steinernema carpocapsae Identifies the X-Chromosome.</title>
        <authorList>
            <person name="Serra L."/>
            <person name="Macchietto M."/>
            <person name="Macias-Munoz A."/>
            <person name="McGill C.J."/>
            <person name="Rodriguez I.M."/>
            <person name="Rodriguez B."/>
            <person name="Murad R."/>
            <person name="Mortazavi A."/>
        </authorList>
    </citation>
    <scope>NUCLEOTIDE SEQUENCE [LARGE SCALE GENOMIC DNA]</scope>
    <source>
        <strain evidence="3 4">ALL</strain>
    </source>
</reference>
<evidence type="ECO:0000313" key="4">
    <source>
        <dbReference type="Proteomes" id="UP000298663"/>
    </source>
</evidence>
<sequence length="297" mass="33188">MATSAASERIRTLSGLFTGESIDSKTVRFNGKHLGGHAFPARLFGGQTAAQARLAFFRLHPEKVVLSLKVNFVSPGAVFDPLDYKIQSVPGSPFAQITILQDQKLIGTAKIFYGSRNDVLSEPFFSMPQVPSLSLKQEMKTRVDRSPLANLTSLVHSDLFEIRPTDFEFFVCESSYKSEPLKVWLTLGEPYRSHESSKDADGLSIAILASDHLSMHTAMINYASLGRREEYQVGGSLSHNLTFQEVDHIDPLGWFLYESECRTLSNSRHLTKFRLFDSRGKCILSGVQEGYATKRNK</sequence>
<dbReference type="GO" id="GO:0009062">
    <property type="term" value="P:fatty acid catabolic process"/>
    <property type="evidence" value="ECO:0007669"/>
    <property type="project" value="TreeGrafter"/>
</dbReference>
<accession>A0A4U5LQQ8</accession>
<dbReference type="PANTHER" id="PTHR11066:SF48">
    <property type="entry name" value="ACYL-COA THIOESTERASE II"/>
    <property type="match status" value="1"/>
</dbReference>
<evidence type="ECO:0000256" key="1">
    <source>
        <dbReference type="ARBA" id="ARBA00006538"/>
    </source>
</evidence>
<reference evidence="3 4" key="1">
    <citation type="journal article" date="2015" name="Genome Biol.">
        <title>Comparative genomics of Steinernema reveals deeply conserved gene regulatory networks.</title>
        <authorList>
            <person name="Dillman A.R."/>
            <person name="Macchietto M."/>
            <person name="Porter C.F."/>
            <person name="Rogers A."/>
            <person name="Williams B."/>
            <person name="Antoshechkin I."/>
            <person name="Lee M.M."/>
            <person name="Goodwin Z."/>
            <person name="Lu X."/>
            <person name="Lewis E.E."/>
            <person name="Goodrich-Blair H."/>
            <person name="Stock S.P."/>
            <person name="Adams B.J."/>
            <person name="Sternberg P.W."/>
            <person name="Mortazavi A."/>
        </authorList>
    </citation>
    <scope>NUCLEOTIDE SEQUENCE [LARGE SCALE GENOMIC DNA]</scope>
    <source>
        <strain evidence="3 4">ALL</strain>
    </source>
</reference>
<dbReference type="GO" id="GO:0006637">
    <property type="term" value="P:acyl-CoA metabolic process"/>
    <property type="evidence" value="ECO:0007669"/>
    <property type="project" value="InterPro"/>
</dbReference>
<evidence type="ECO:0000259" key="2">
    <source>
        <dbReference type="Pfam" id="PF20789"/>
    </source>
</evidence>
<dbReference type="SUPFAM" id="SSF54637">
    <property type="entry name" value="Thioesterase/thiol ester dehydrase-isomerase"/>
    <property type="match status" value="2"/>
</dbReference>
<dbReference type="GO" id="GO:0005782">
    <property type="term" value="C:peroxisomal matrix"/>
    <property type="evidence" value="ECO:0007669"/>
    <property type="project" value="UniProtKB-SubCell"/>
</dbReference>
<dbReference type="STRING" id="34508.A0A4U5LQQ8"/>
<dbReference type="CDD" id="cd03444">
    <property type="entry name" value="Thioesterase_II_repeat1"/>
    <property type="match status" value="1"/>
</dbReference>
<dbReference type="Pfam" id="PF20789">
    <property type="entry name" value="4HBT_3C"/>
    <property type="match status" value="1"/>
</dbReference>
<dbReference type="InterPro" id="IPR042171">
    <property type="entry name" value="Acyl-CoA_hotdog"/>
</dbReference>
<feature type="domain" description="Acyl-CoA thioesterase-like C-terminal" evidence="2">
    <location>
        <begin position="203"/>
        <end position="291"/>
    </location>
</feature>
<dbReference type="InterPro" id="IPR029069">
    <property type="entry name" value="HotDog_dom_sf"/>
</dbReference>
<proteinExistence type="inferred from homology"/>
<dbReference type="InterPro" id="IPR003703">
    <property type="entry name" value="Acyl_CoA_thio"/>
</dbReference>
<dbReference type="PANTHER" id="PTHR11066">
    <property type="entry name" value="ACYL-COA THIOESTERASE"/>
    <property type="match status" value="1"/>
</dbReference>
<keyword evidence="4" id="KW-1185">Reference proteome</keyword>
<dbReference type="OrthoDB" id="5847737at2759"/>
<dbReference type="InterPro" id="IPR049450">
    <property type="entry name" value="ACOT8-like_C"/>
</dbReference>
<dbReference type="Gene3D" id="2.40.160.210">
    <property type="entry name" value="Acyl-CoA thioesterase, double hotdog domain"/>
    <property type="match status" value="1"/>
</dbReference>
<comment type="similarity">
    <text evidence="1">Belongs to the C/M/P thioester hydrolase family.</text>
</comment>
<dbReference type="AlphaFoldDB" id="A0A4U5LQQ8"/>
<name>A0A4U5LQQ8_STECR</name>
<organism evidence="3 4">
    <name type="scientific">Steinernema carpocapsae</name>
    <name type="common">Entomopathogenic nematode</name>
    <dbReference type="NCBI Taxonomy" id="34508"/>
    <lineage>
        <taxon>Eukaryota</taxon>
        <taxon>Metazoa</taxon>
        <taxon>Ecdysozoa</taxon>
        <taxon>Nematoda</taxon>
        <taxon>Chromadorea</taxon>
        <taxon>Rhabditida</taxon>
        <taxon>Tylenchina</taxon>
        <taxon>Panagrolaimomorpha</taxon>
        <taxon>Strongyloidoidea</taxon>
        <taxon>Steinernematidae</taxon>
        <taxon>Steinernema</taxon>
    </lineage>
</organism>
<dbReference type="EMBL" id="AZBU02000013">
    <property type="protein sequence ID" value="TKR58307.1"/>
    <property type="molecule type" value="Genomic_DNA"/>
</dbReference>